<dbReference type="InterPro" id="IPR049712">
    <property type="entry name" value="Poly_export"/>
</dbReference>
<dbReference type="EMBL" id="JGDJ01000044">
    <property type="protein sequence ID" value="EXZ31286.1"/>
    <property type="molecule type" value="Genomic_DNA"/>
</dbReference>
<evidence type="ECO:0000259" key="3">
    <source>
        <dbReference type="Pfam" id="PF02563"/>
    </source>
</evidence>
<feature type="chain" id="PRO_5001483593" evidence="2">
    <location>
        <begin position="21"/>
        <end position="150"/>
    </location>
</feature>
<dbReference type="Pfam" id="PF02563">
    <property type="entry name" value="Poly_export"/>
    <property type="match status" value="1"/>
</dbReference>
<accession>A0A016ASL4</accession>
<organism evidence="4 5">
    <name type="scientific">Bacteroides fragilis str. S36L11</name>
    <dbReference type="NCBI Taxonomy" id="1339327"/>
    <lineage>
        <taxon>Bacteria</taxon>
        <taxon>Pseudomonadati</taxon>
        <taxon>Bacteroidota</taxon>
        <taxon>Bacteroidia</taxon>
        <taxon>Bacteroidales</taxon>
        <taxon>Bacteroidaceae</taxon>
        <taxon>Bacteroides</taxon>
    </lineage>
</organism>
<gene>
    <name evidence="4" type="ORF">M136_4950</name>
</gene>
<keyword evidence="1 2" id="KW-0732">Signal</keyword>
<feature type="domain" description="Polysaccharide export protein N-terminal" evidence="3">
    <location>
        <begin position="57"/>
        <end position="122"/>
    </location>
</feature>
<reference evidence="4 5" key="1">
    <citation type="submission" date="2014-02" db="EMBL/GenBank/DDBJ databases">
        <authorList>
            <person name="Sears C."/>
            <person name="Carroll K."/>
            <person name="Sack B.R."/>
            <person name="Qadri F."/>
            <person name="Myers L.L."/>
            <person name="Chung G.-T."/>
            <person name="Escheverria P."/>
            <person name="Fraser C.M."/>
            <person name="Sadzewicz L."/>
            <person name="Shefchek K.A."/>
            <person name="Tallon L."/>
            <person name="Das S.P."/>
            <person name="Daugherty S."/>
            <person name="Mongodin E.F."/>
        </authorList>
    </citation>
    <scope>NUCLEOTIDE SEQUENCE [LARGE SCALE GENOMIC DNA]</scope>
    <source>
        <strain evidence="4 5">S36L11</strain>
    </source>
</reference>
<evidence type="ECO:0000256" key="2">
    <source>
        <dbReference type="SAM" id="SignalP"/>
    </source>
</evidence>
<protein>
    <submittedName>
        <fullName evidence="4">Polysaccharide biosynthesis/export family protein</fullName>
    </submittedName>
</protein>
<feature type="non-terminal residue" evidence="4">
    <location>
        <position position="150"/>
    </location>
</feature>
<dbReference type="PANTHER" id="PTHR33619:SF3">
    <property type="entry name" value="POLYSACCHARIDE EXPORT PROTEIN GFCE-RELATED"/>
    <property type="match status" value="1"/>
</dbReference>
<sequence length="150" mass="16832">MGKKVLVFLLLLSFIGWTKAQQKELQNGTEQSKQLQVFGRNIFASRNLSFEPNLNIPTPENYRLGPGDEVIIDVWGTSENTVRETISPEGSIMVENIGPIYLSGMNMEEAERYLRHEFSKIYAAISGESAHIKVTLGKIRSIMVNVMGEV</sequence>
<evidence type="ECO:0000313" key="4">
    <source>
        <dbReference type="EMBL" id="EXZ31286.1"/>
    </source>
</evidence>
<dbReference type="InterPro" id="IPR003715">
    <property type="entry name" value="Poly_export_N"/>
</dbReference>
<comment type="caution">
    <text evidence="4">The sequence shown here is derived from an EMBL/GenBank/DDBJ whole genome shotgun (WGS) entry which is preliminary data.</text>
</comment>
<dbReference type="PANTHER" id="PTHR33619">
    <property type="entry name" value="POLYSACCHARIDE EXPORT PROTEIN GFCE-RELATED"/>
    <property type="match status" value="1"/>
</dbReference>
<dbReference type="Proteomes" id="UP000022082">
    <property type="component" value="Unassembled WGS sequence"/>
</dbReference>
<name>A0A016ASL4_BACFG</name>
<dbReference type="AlphaFoldDB" id="A0A016ASL4"/>
<evidence type="ECO:0000256" key="1">
    <source>
        <dbReference type="ARBA" id="ARBA00022729"/>
    </source>
</evidence>
<proteinExistence type="predicted"/>
<dbReference type="RefSeq" id="WP_032557782.1">
    <property type="nucleotide sequence ID" value="NZ_JGDJ01000044.1"/>
</dbReference>
<dbReference type="GO" id="GO:0015159">
    <property type="term" value="F:polysaccharide transmembrane transporter activity"/>
    <property type="evidence" value="ECO:0007669"/>
    <property type="project" value="InterPro"/>
</dbReference>
<evidence type="ECO:0000313" key="5">
    <source>
        <dbReference type="Proteomes" id="UP000022082"/>
    </source>
</evidence>
<feature type="signal peptide" evidence="2">
    <location>
        <begin position="1"/>
        <end position="20"/>
    </location>
</feature>